<dbReference type="AlphaFoldDB" id="A0A3M9NAK4"/>
<accession>A0A3M9NAK4</accession>
<dbReference type="InterPro" id="IPR000914">
    <property type="entry name" value="SBP_5_dom"/>
</dbReference>
<protein>
    <submittedName>
        <fullName evidence="6">ABC transporter substrate-binding protein</fullName>
    </submittedName>
</protein>
<dbReference type="Gene3D" id="3.90.76.10">
    <property type="entry name" value="Dipeptide-binding Protein, Domain 1"/>
    <property type="match status" value="1"/>
</dbReference>
<gene>
    <name evidence="6" type="ORF">EFY79_15895</name>
</gene>
<evidence type="ECO:0000259" key="5">
    <source>
        <dbReference type="Pfam" id="PF00496"/>
    </source>
</evidence>
<comment type="caution">
    <text evidence="6">The sequence shown here is derived from an EMBL/GenBank/DDBJ whole genome shotgun (WGS) entry which is preliminary data.</text>
</comment>
<dbReference type="PROSITE" id="PS51257">
    <property type="entry name" value="PROKAR_LIPOPROTEIN"/>
    <property type="match status" value="1"/>
</dbReference>
<feature type="domain" description="Solute-binding protein family 5" evidence="5">
    <location>
        <begin position="75"/>
        <end position="463"/>
    </location>
</feature>
<dbReference type="Pfam" id="PF00496">
    <property type="entry name" value="SBP_bac_5"/>
    <property type="match status" value="1"/>
</dbReference>
<reference evidence="6 7" key="1">
    <citation type="submission" date="2018-11" db="EMBL/GenBank/DDBJ databases">
        <title>Draft genome sequence of Ferruginibacter sp. BO-59.</title>
        <authorList>
            <person name="Im W.T."/>
        </authorList>
    </citation>
    <scope>NUCLEOTIDE SEQUENCE [LARGE SCALE GENOMIC DNA]</scope>
    <source>
        <strain evidence="6 7">BO-59</strain>
    </source>
</reference>
<dbReference type="InterPro" id="IPR030678">
    <property type="entry name" value="Peptide/Ni-bd"/>
</dbReference>
<dbReference type="PANTHER" id="PTHR30290">
    <property type="entry name" value="PERIPLASMIC BINDING COMPONENT OF ABC TRANSPORTER"/>
    <property type="match status" value="1"/>
</dbReference>
<dbReference type="GO" id="GO:0043190">
    <property type="term" value="C:ATP-binding cassette (ABC) transporter complex"/>
    <property type="evidence" value="ECO:0007669"/>
    <property type="project" value="InterPro"/>
</dbReference>
<keyword evidence="7" id="KW-1185">Reference proteome</keyword>
<dbReference type="InterPro" id="IPR039424">
    <property type="entry name" value="SBP_5"/>
</dbReference>
<dbReference type="GO" id="GO:0015833">
    <property type="term" value="P:peptide transport"/>
    <property type="evidence" value="ECO:0007669"/>
    <property type="project" value="TreeGrafter"/>
</dbReference>
<evidence type="ECO:0000256" key="1">
    <source>
        <dbReference type="ARBA" id="ARBA00004196"/>
    </source>
</evidence>
<evidence type="ECO:0000256" key="3">
    <source>
        <dbReference type="ARBA" id="ARBA00022448"/>
    </source>
</evidence>
<evidence type="ECO:0000256" key="4">
    <source>
        <dbReference type="ARBA" id="ARBA00022729"/>
    </source>
</evidence>
<dbReference type="OrthoDB" id="9772924at2"/>
<sequence>MSKAGKKIVFGLWFFYSVMVLCSCSHHSDDKNIFRYNEQSGIATLDPAFAKNQSIMWAVHQIYNTLVQIDNNLNLVPSLAKSWDISADNLVFTFHLRNDVYFQDNEAFPGGKGRKMTAADVVYSFSRILDKSIASSGAWIFNGRVDTTEPFKAVDDTTFQLKLLKPFQPILGVMSMQYCSVVPKEVVEKYGKDFRRHPCGTGPFEMVAWEEDQAMVLKKNPRYFEKDSDGVRLPYLNGIKINFLQNKATEFLEFQQKRLDFINEIDPSFKDEVLTKSGQLRSDWKGKINLVTHPALTIEYLGFLCDSSLPLVRNSPLKDVRIRKAFNYGFNRKKMILYIRNSMGTAAESGFIPAAFPSFDSGAVKGYEYNPQKALQLLKEAGFPNGRGLPEFKLLTVPLYADIASYIANELLQIGITINVEVVQKSLLLEQTAKSEALFFRGSWIADYPDAENFLSVFYSKNPAPPNYTRYNNPAFDKLYEKSLSEKNDSTRYKIYQQADQIMIKDAPVVPLWYDMVIWLVQPYVKNFVPNGLNLLELRKVKLEN</sequence>
<evidence type="ECO:0000313" key="6">
    <source>
        <dbReference type="EMBL" id="RNI34337.1"/>
    </source>
</evidence>
<dbReference type="PANTHER" id="PTHR30290:SF10">
    <property type="entry name" value="PERIPLASMIC OLIGOPEPTIDE-BINDING PROTEIN-RELATED"/>
    <property type="match status" value="1"/>
</dbReference>
<dbReference type="GO" id="GO:0030288">
    <property type="term" value="C:outer membrane-bounded periplasmic space"/>
    <property type="evidence" value="ECO:0007669"/>
    <property type="project" value="UniProtKB-ARBA"/>
</dbReference>
<dbReference type="SUPFAM" id="SSF53850">
    <property type="entry name" value="Periplasmic binding protein-like II"/>
    <property type="match status" value="1"/>
</dbReference>
<dbReference type="Proteomes" id="UP000267223">
    <property type="component" value="Unassembled WGS sequence"/>
</dbReference>
<dbReference type="GO" id="GO:1904680">
    <property type="term" value="F:peptide transmembrane transporter activity"/>
    <property type="evidence" value="ECO:0007669"/>
    <property type="project" value="TreeGrafter"/>
</dbReference>
<proteinExistence type="inferred from homology"/>
<dbReference type="Gene3D" id="3.10.105.10">
    <property type="entry name" value="Dipeptide-binding Protein, Domain 3"/>
    <property type="match status" value="1"/>
</dbReference>
<name>A0A3M9NAK4_9BACT</name>
<organism evidence="6 7">
    <name type="scientific">Hanamia caeni</name>
    <dbReference type="NCBI Taxonomy" id="2294116"/>
    <lineage>
        <taxon>Bacteria</taxon>
        <taxon>Pseudomonadati</taxon>
        <taxon>Bacteroidota</taxon>
        <taxon>Chitinophagia</taxon>
        <taxon>Chitinophagales</taxon>
        <taxon>Chitinophagaceae</taxon>
        <taxon>Hanamia</taxon>
    </lineage>
</organism>
<keyword evidence="4" id="KW-0732">Signal</keyword>
<dbReference type="EMBL" id="RJJR01000014">
    <property type="protein sequence ID" value="RNI34337.1"/>
    <property type="molecule type" value="Genomic_DNA"/>
</dbReference>
<dbReference type="PIRSF" id="PIRSF002741">
    <property type="entry name" value="MppA"/>
    <property type="match status" value="1"/>
</dbReference>
<keyword evidence="3" id="KW-0813">Transport</keyword>
<evidence type="ECO:0000256" key="2">
    <source>
        <dbReference type="ARBA" id="ARBA00005695"/>
    </source>
</evidence>
<evidence type="ECO:0000313" key="7">
    <source>
        <dbReference type="Proteomes" id="UP000267223"/>
    </source>
</evidence>
<comment type="subcellular location">
    <subcellularLocation>
        <location evidence="1">Cell envelope</location>
    </subcellularLocation>
</comment>
<dbReference type="Gene3D" id="3.40.190.10">
    <property type="entry name" value="Periplasmic binding protein-like II"/>
    <property type="match status" value="1"/>
</dbReference>
<dbReference type="CDD" id="cd00995">
    <property type="entry name" value="PBP2_NikA_DppA_OppA_like"/>
    <property type="match status" value="1"/>
</dbReference>
<comment type="similarity">
    <text evidence="2">Belongs to the bacterial solute-binding protein 5 family.</text>
</comment>